<dbReference type="InterPro" id="IPR029055">
    <property type="entry name" value="Ntn_hydrolases_N"/>
</dbReference>
<dbReference type="Gene3D" id="3.60.20.10">
    <property type="entry name" value="Glutamine Phosphoribosylpyrophosphate, subunit 1, domain 1"/>
    <property type="match status" value="1"/>
</dbReference>
<accession>A0A371JBM5</accession>
<keyword evidence="2" id="KW-1185">Reference proteome</keyword>
<dbReference type="Pfam" id="PF00227">
    <property type="entry name" value="Proteasome"/>
    <property type="match status" value="1"/>
</dbReference>
<comment type="caution">
    <text evidence="1">The sequence shown here is derived from an EMBL/GenBank/DDBJ whole genome shotgun (WGS) entry which is preliminary data.</text>
</comment>
<reference evidence="1 2" key="1">
    <citation type="journal article" date="2017" name="Genome Announc.">
        <title>Draft Genome Sequence of a Sporulating and Motile Strain of Lachnotalea glycerini Isolated from Water in Quebec City, Canada.</title>
        <authorList>
            <person name="Maheux A.F."/>
            <person name="Boudreau D.K."/>
            <person name="Berube E."/>
            <person name="Boissinot M."/>
            <person name="Raymond F."/>
            <person name="Brodeur S."/>
            <person name="Corbeil J."/>
            <person name="Isabel S."/>
            <person name="Omar R.F."/>
            <person name="Bergeron M.G."/>
        </authorList>
    </citation>
    <scope>NUCLEOTIDE SEQUENCE [LARGE SCALE GENOMIC DNA]</scope>
    <source>
        <strain evidence="1 2">CCRI-19302</strain>
    </source>
</reference>
<dbReference type="GO" id="GO:0005839">
    <property type="term" value="C:proteasome core complex"/>
    <property type="evidence" value="ECO:0007669"/>
    <property type="project" value="InterPro"/>
</dbReference>
<dbReference type="InterPro" id="IPR001353">
    <property type="entry name" value="Proteasome_sua/b"/>
</dbReference>
<evidence type="ECO:0000313" key="2">
    <source>
        <dbReference type="Proteomes" id="UP000216411"/>
    </source>
</evidence>
<dbReference type="SUPFAM" id="SSF56235">
    <property type="entry name" value="N-terminal nucleophile aminohydrolases (Ntn hydrolases)"/>
    <property type="match status" value="1"/>
</dbReference>
<dbReference type="Proteomes" id="UP000216411">
    <property type="component" value="Unassembled WGS sequence"/>
</dbReference>
<dbReference type="RefSeq" id="WP_094375887.1">
    <property type="nucleotide sequence ID" value="NZ_NOKA02000046.1"/>
</dbReference>
<organism evidence="1 2">
    <name type="scientific">Lachnotalea glycerini</name>
    <dbReference type="NCBI Taxonomy" id="1763509"/>
    <lineage>
        <taxon>Bacteria</taxon>
        <taxon>Bacillati</taxon>
        <taxon>Bacillota</taxon>
        <taxon>Clostridia</taxon>
        <taxon>Lachnospirales</taxon>
        <taxon>Lachnospiraceae</taxon>
        <taxon>Lachnotalea</taxon>
    </lineage>
</organism>
<proteinExistence type="predicted"/>
<name>A0A371JBM5_9FIRM</name>
<dbReference type="OrthoDB" id="3035321at2"/>
<evidence type="ECO:0000313" key="1">
    <source>
        <dbReference type="EMBL" id="RDY30160.1"/>
    </source>
</evidence>
<protein>
    <submittedName>
        <fullName evidence="1">Uncharacterized protein</fullName>
    </submittedName>
</protein>
<dbReference type="EMBL" id="NOKA02000046">
    <property type="protein sequence ID" value="RDY30160.1"/>
    <property type="molecule type" value="Genomic_DNA"/>
</dbReference>
<dbReference type="AlphaFoldDB" id="A0A371JBM5"/>
<dbReference type="GO" id="GO:0051603">
    <property type="term" value="P:proteolysis involved in protein catabolic process"/>
    <property type="evidence" value="ECO:0007669"/>
    <property type="project" value="InterPro"/>
</dbReference>
<sequence length="194" mass="21992">MSVIIGYQTQDFLVLAGDKRCTDVNGNLKNDNLNKIMEINEHLAIAISGNLLFPLALRSKLNEVKDTSNLVIEDIIKIVIDFYNDMKINNNEFVELPACFIIGGKARNCMYGMCAFVGNKGNINPIETERAIFPPMDMKPQECQDILVKHIEFNPNDFYIHTIKEVANKSKLVSPTGNVWIFNLKTKKGKLQHF</sequence>
<gene>
    <name evidence="1" type="ORF">CG710_016100</name>
</gene>